<dbReference type="AlphaFoldDB" id="A0A0H3CFI8"/>
<dbReference type="SUPFAM" id="SSF53448">
    <property type="entry name" value="Nucleotide-diphospho-sugar transferases"/>
    <property type="match status" value="1"/>
</dbReference>
<keyword evidence="5" id="KW-1185">Reference proteome</keyword>
<keyword evidence="2 4" id="KW-0548">Nucleotidyltransferase</keyword>
<keyword evidence="1 4" id="KW-0808">Transferase</keyword>
<dbReference type="CDD" id="cd06422">
    <property type="entry name" value="NTP_transferase_like_1"/>
    <property type="match status" value="1"/>
</dbReference>
<dbReference type="Proteomes" id="UP000001364">
    <property type="component" value="Chromosome"/>
</dbReference>
<sequence>MSQAPKIAMVLAAGLGTRMRPLTNDRPKALVEVAGKALIDHMLDRLVAASVETAVVNVHYFADLVEAHLRAREAKGLAPRIVISDERVQALETGGGIKHALALLGEGPVFVANIDSIWIEHAGAAVDAVAAAWDPERMDVCLMLASTTESLGFHDTGDVFLSADGLVRFKDAGEIAPLVYVGVHICKPEITADGPDGPFSLLPLWKRLAADGRVCGVAPEGLWMHVGDPQAKLAAEARLAEA</sequence>
<dbReference type="SMR" id="A0A0H3CFI8"/>
<dbReference type="RefSeq" id="WP_010921365.1">
    <property type="nucleotide sequence ID" value="NC_011916.1"/>
</dbReference>
<evidence type="ECO:0000313" key="4">
    <source>
        <dbReference type="EMBL" id="ACL97115.1"/>
    </source>
</evidence>
<dbReference type="PANTHER" id="PTHR43584">
    <property type="entry name" value="NUCLEOTIDYL TRANSFERASE"/>
    <property type="match status" value="1"/>
</dbReference>
<dbReference type="InterPro" id="IPR005835">
    <property type="entry name" value="NTP_transferase_dom"/>
</dbReference>
<dbReference type="GeneID" id="7329741"/>
<name>A0A0H3CFI8_CAUVN</name>
<dbReference type="EMBL" id="CP001340">
    <property type="protein sequence ID" value="ACL97115.1"/>
    <property type="molecule type" value="Genomic_DNA"/>
</dbReference>
<evidence type="ECO:0000259" key="3">
    <source>
        <dbReference type="Pfam" id="PF00483"/>
    </source>
</evidence>
<dbReference type="InterPro" id="IPR054913">
    <property type="entry name" value="MurNAcPUrMurU"/>
</dbReference>
<dbReference type="InterPro" id="IPR050065">
    <property type="entry name" value="GlmU-like"/>
</dbReference>
<gene>
    <name evidence="4" type="primary">murU</name>
    <name evidence="4" type="ordered locus">CCNA_03650</name>
</gene>
<dbReference type="InterPro" id="IPR029044">
    <property type="entry name" value="Nucleotide-diphossugar_trans"/>
</dbReference>
<dbReference type="PhylomeDB" id="A0A0H3CFI8"/>
<organism evidence="4 5">
    <name type="scientific">Caulobacter vibrioides (strain NA1000 / CB15N)</name>
    <name type="common">Caulobacter crescentus</name>
    <dbReference type="NCBI Taxonomy" id="565050"/>
    <lineage>
        <taxon>Bacteria</taxon>
        <taxon>Pseudomonadati</taxon>
        <taxon>Pseudomonadota</taxon>
        <taxon>Alphaproteobacteria</taxon>
        <taxon>Caulobacterales</taxon>
        <taxon>Caulobacteraceae</taxon>
        <taxon>Caulobacter</taxon>
    </lineage>
</organism>
<dbReference type="PATRIC" id="fig|565050.3.peg.3560"/>
<dbReference type="HOGENOM" id="CLU_029499_2_1_5"/>
<feature type="domain" description="Nucleotidyl transferase" evidence="3">
    <location>
        <begin position="8"/>
        <end position="128"/>
    </location>
</feature>
<reference evidence="4 5" key="1">
    <citation type="journal article" date="2010" name="J. Bacteriol.">
        <title>The genetic basis of laboratory adaptation in Caulobacter crescentus.</title>
        <authorList>
            <person name="Marks M.E."/>
            <person name="Castro-Rojas C.M."/>
            <person name="Teiling C."/>
            <person name="Du L."/>
            <person name="Kapatral V."/>
            <person name="Walunas T.L."/>
            <person name="Crosson S."/>
        </authorList>
    </citation>
    <scope>NUCLEOTIDE SEQUENCE [LARGE SCALE GENOMIC DNA]</scope>
    <source>
        <strain evidence="5">NA1000 / CB15N</strain>
    </source>
</reference>
<dbReference type="EC" id="2.7.7.99" evidence="4"/>
<dbReference type="OrthoDB" id="9788272at2"/>
<dbReference type="Gene3D" id="3.90.550.10">
    <property type="entry name" value="Spore Coat Polysaccharide Biosynthesis Protein SpsA, Chain A"/>
    <property type="match status" value="1"/>
</dbReference>
<dbReference type="RefSeq" id="YP_002519023.1">
    <property type="nucleotide sequence ID" value="NC_011916.1"/>
</dbReference>
<accession>A0A0H3CFI8</accession>
<protein>
    <submittedName>
        <fullName evidence="4">N-acetylmuramate alpha-1-phosphate uridylyltransferase MurU</fullName>
        <ecNumber evidence="4">2.7.7.99</ecNumber>
    </submittedName>
</protein>
<dbReference type="KEGG" id="ccs:CCNA_03650"/>
<proteinExistence type="predicted"/>
<evidence type="ECO:0000256" key="1">
    <source>
        <dbReference type="ARBA" id="ARBA00022679"/>
    </source>
</evidence>
<evidence type="ECO:0000256" key="2">
    <source>
        <dbReference type="ARBA" id="ARBA00022695"/>
    </source>
</evidence>
<dbReference type="PANTHER" id="PTHR43584:SF8">
    <property type="entry name" value="N-ACETYLMURAMATE ALPHA-1-PHOSPHATE URIDYLYLTRANSFERASE"/>
    <property type="match status" value="1"/>
</dbReference>
<evidence type="ECO:0000313" key="5">
    <source>
        <dbReference type="Proteomes" id="UP000001364"/>
    </source>
</evidence>
<dbReference type="Pfam" id="PF00483">
    <property type="entry name" value="NTP_transferase"/>
    <property type="match status" value="1"/>
</dbReference>
<dbReference type="NCBIfam" id="NF045697">
    <property type="entry name" value="MurNAcPUrMurU"/>
    <property type="match status" value="1"/>
</dbReference>
<dbReference type="GO" id="GO:0016779">
    <property type="term" value="F:nucleotidyltransferase activity"/>
    <property type="evidence" value="ECO:0007669"/>
    <property type="project" value="UniProtKB-KW"/>
</dbReference>